<sequence length="72" mass="8242">MPHTLNKNIDFFIAALSQTYISALQLDPDGMYSEVASGIVEQFSDEQVRLRRYDGSVSHYARDNTKFQRNKG</sequence>
<proteinExistence type="predicted"/>
<accession>A0A0W1B0A8</accession>
<organism evidence="1 2">
    <name type="scientific">Paenibacillus etheri</name>
    <dbReference type="NCBI Taxonomy" id="1306852"/>
    <lineage>
        <taxon>Bacteria</taxon>
        <taxon>Bacillati</taxon>
        <taxon>Bacillota</taxon>
        <taxon>Bacilli</taxon>
        <taxon>Bacillales</taxon>
        <taxon>Paenibacillaceae</taxon>
        <taxon>Paenibacillus</taxon>
    </lineage>
</organism>
<dbReference type="AlphaFoldDB" id="A0A0W1B0A8"/>
<reference evidence="1 2" key="1">
    <citation type="journal article" date="2015" name="Int. Biodeterior. Biodegradation">
        <title>Physiological and genetic screening methods for the isolation of methyl tert-butyl ether-degrading bacteria for bioremediation purposes.</title>
        <authorList>
            <person name="Guisado I.M."/>
            <person name="Purswani J."/>
            <person name="Gonzalez Lopez J."/>
            <person name="Pozo C."/>
        </authorList>
    </citation>
    <scope>NUCLEOTIDE SEQUENCE [LARGE SCALE GENOMIC DNA]</scope>
    <source>
        <strain evidence="1 2">SH7</strain>
    </source>
</reference>
<dbReference type="RefSeq" id="WP_060622498.1">
    <property type="nucleotide sequence ID" value="NZ_LCZJ02000018.1"/>
</dbReference>
<name>A0A0W1B0A8_9BACL</name>
<dbReference type="OrthoDB" id="2627004at2"/>
<dbReference type="EMBL" id="LCZJ02000018">
    <property type="protein sequence ID" value="KTD86932.1"/>
    <property type="molecule type" value="Genomic_DNA"/>
</dbReference>
<evidence type="ECO:0000313" key="2">
    <source>
        <dbReference type="Proteomes" id="UP000054709"/>
    </source>
</evidence>
<keyword evidence="2" id="KW-1185">Reference proteome</keyword>
<gene>
    <name evidence="1" type="ORF">UQ64_08775</name>
</gene>
<comment type="caution">
    <text evidence="1">The sequence shown here is derived from an EMBL/GenBank/DDBJ whole genome shotgun (WGS) entry which is preliminary data.</text>
</comment>
<protein>
    <submittedName>
        <fullName evidence="1">Uncharacterized protein</fullName>
    </submittedName>
</protein>
<evidence type="ECO:0000313" key="1">
    <source>
        <dbReference type="EMBL" id="KTD86932.1"/>
    </source>
</evidence>
<dbReference type="Proteomes" id="UP000054709">
    <property type="component" value="Unassembled WGS sequence"/>
</dbReference>